<accession>X1F4V4</accession>
<sequence length="64" mass="6900">TIAANLAGLPAISIPCGFDKNNLPIGLQILSPAFTEDKLLRIARMFEGKTDYHTSKPKLADCAK</sequence>
<evidence type="ECO:0000259" key="1">
    <source>
        <dbReference type="Pfam" id="PF01425"/>
    </source>
</evidence>
<feature type="non-terminal residue" evidence="2">
    <location>
        <position position="1"/>
    </location>
</feature>
<dbReference type="GO" id="GO:0003824">
    <property type="term" value="F:catalytic activity"/>
    <property type="evidence" value="ECO:0007669"/>
    <property type="project" value="InterPro"/>
</dbReference>
<dbReference type="Pfam" id="PF01425">
    <property type="entry name" value="Amidase"/>
    <property type="match status" value="1"/>
</dbReference>
<dbReference type="EMBL" id="BARU01003800">
    <property type="protein sequence ID" value="GAH27585.1"/>
    <property type="molecule type" value="Genomic_DNA"/>
</dbReference>
<dbReference type="InterPro" id="IPR000120">
    <property type="entry name" value="Amidase"/>
</dbReference>
<name>X1F4V4_9ZZZZ</name>
<dbReference type="AlphaFoldDB" id="X1F4V4"/>
<organism evidence="2">
    <name type="scientific">marine sediment metagenome</name>
    <dbReference type="NCBI Taxonomy" id="412755"/>
    <lineage>
        <taxon>unclassified sequences</taxon>
        <taxon>metagenomes</taxon>
        <taxon>ecological metagenomes</taxon>
    </lineage>
</organism>
<comment type="caution">
    <text evidence="2">The sequence shown here is derived from an EMBL/GenBank/DDBJ whole genome shotgun (WGS) entry which is preliminary data.</text>
</comment>
<protein>
    <recommendedName>
        <fullName evidence="1">Amidase domain-containing protein</fullName>
    </recommendedName>
</protein>
<dbReference type="PANTHER" id="PTHR11895">
    <property type="entry name" value="TRANSAMIDASE"/>
    <property type="match status" value="1"/>
</dbReference>
<dbReference type="InterPro" id="IPR036928">
    <property type="entry name" value="AS_sf"/>
</dbReference>
<reference evidence="2" key="1">
    <citation type="journal article" date="2014" name="Front. Microbiol.">
        <title>High frequency of phylogenetically diverse reductive dehalogenase-homologous genes in deep subseafloor sedimentary metagenomes.</title>
        <authorList>
            <person name="Kawai M."/>
            <person name="Futagami T."/>
            <person name="Toyoda A."/>
            <person name="Takaki Y."/>
            <person name="Nishi S."/>
            <person name="Hori S."/>
            <person name="Arai W."/>
            <person name="Tsubouchi T."/>
            <person name="Morono Y."/>
            <person name="Uchiyama I."/>
            <person name="Ito T."/>
            <person name="Fujiyama A."/>
            <person name="Inagaki F."/>
            <person name="Takami H."/>
        </authorList>
    </citation>
    <scope>NUCLEOTIDE SEQUENCE</scope>
    <source>
        <strain evidence="2">Expedition CK06-06</strain>
    </source>
</reference>
<feature type="domain" description="Amidase" evidence="1">
    <location>
        <begin position="2"/>
        <end position="40"/>
    </location>
</feature>
<evidence type="ECO:0000313" key="2">
    <source>
        <dbReference type="EMBL" id="GAH27585.1"/>
    </source>
</evidence>
<dbReference type="Gene3D" id="3.90.1300.10">
    <property type="entry name" value="Amidase signature (AS) domain"/>
    <property type="match status" value="1"/>
</dbReference>
<dbReference type="SUPFAM" id="SSF75304">
    <property type="entry name" value="Amidase signature (AS) enzymes"/>
    <property type="match status" value="1"/>
</dbReference>
<dbReference type="InterPro" id="IPR023631">
    <property type="entry name" value="Amidase_dom"/>
</dbReference>
<proteinExistence type="predicted"/>
<dbReference type="PANTHER" id="PTHR11895:SF151">
    <property type="entry name" value="GLUTAMYL-TRNA(GLN) AMIDOTRANSFERASE SUBUNIT A"/>
    <property type="match status" value="1"/>
</dbReference>
<gene>
    <name evidence="2" type="ORF">S03H2_07995</name>
</gene>